<dbReference type="Gene3D" id="3.10.20.90">
    <property type="entry name" value="Phosphatidylinositol 3-kinase Catalytic Subunit, Chain A, domain 1"/>
    <property type="match status" value="1"/>
</dbReference>
<feature type="region of interest" description="Disordered" evidence="6">
    <location>
        <begin position="209"/>
        <end position="304"/>
    </location>
</feature>
<keyword evidence="2" id="KW-0834">Unfolded protein response</keyword>
<dbReference type="AlphaFoldDB" id="A0A9P8QRH9"/>
<dbReference type="InterPro" id="IPR036249">
    <property type="entry name" value="Thioredoxin-like_sf"/>
</dbReference>
<gene>
    <name evidence="8" type="ORF">Trco_003605</name>
</gene>
<evidence type="ECO:0000259" key="7">
    <source>
        <dbReference type="PROSITE" id="PS50033"/>
    </source>
</evidence>
<dbReference type="InterPro" id="IPR029071">
    <property type="entry name" value="Ubiquitin-like_domsf"/>
</dbReference>
<feature type="domain" description="UBX" evidence="7">
    <location>
        <begin position="313"/>
        <end position="394"/>
    </location>
</feature>
<evidence type="ECO:0000256" key="4">
    <source>
        <dbReference type="ARBA" id="ARBA00041575"/>
    </source>
</evidence>
<feature type="region of interest" description="Disordered" evidence="6">
    <location>
        <begin position="439"/>
        <end position="502"/>
    </location>
</feature>
<evidence type="ECO:0000313" key="9">
    <source>
        <dbReference type="Proteomes" id="UP000827724"/>
    </source>
</evidence>
<dbReference type="PROSITE" id="PS50033">
    <property type="entry name" value="UBX"/>
    <property type="match status" value="1"/>
</dbReference>
<dbReference type="GO" id="GO:0005789">
    <property type="term" value="C:endoplasmic reticulum membrane"/>
    <property type="evidence" value="ECO:0007669"/>
    <property type="project" value="UniProtKB-SubCell"/>
</dbReference>
<evidence type="ECO:0000313" key="8">
    <source>
        <dbReference type="EMBL" id="KAH6607292.1"/>
    </source>
</evidence>
<dbReference type="SUPFAM" id="SSF52833">
    <property type="entry name" value="Thioredoxin-like"/>
    <property type="match status" value="1"/>
</dbReference>
<feature type="region of interest" description="Disordered" evidence="6">
    <location>
        <begin position="114"/>
        <end position="194"/>
    </location>
</feature>
<feature type="compositionally biased region" description="Pro residues" evidence="6">
    <location>
        <begin position="137"/>
        <end position="149"/>
    </location>
</feature>
<evidence type="ECO:0000256" key="6">
    <source>
        <dbReference type="SAM" id="MobiDB-lite"/>
    </source>
</evidence>
<dbReference type="SMART" id="SM00166">
    <property type="entry name" value="UBX"/>
    <property type="match status" value="1"/>
</dbReference>
<dbReference type="PANTHER" id="PTHR46424:SF1">
    <property type="entry name" value="UBX DOMAIN-CONTAINING PROTEIN 4"/>
    <property type="match status" value="1"/>
</dbReference>
<proteinExistence type="predicted"/>
<dbReference type="PANTHER" id="PTHR46424">
    <property type="entry name" value="UBX DOMAIN-CONTAINING PROTEIN 4"/>
    <property type="match status" value="1"/>
</dbReference>
<feature type="compositionally biased region" description="Basic and acidic residues" evidence="6">
    <location>
        <begin position="209"/>
        <end position="233"/>
    </location>
</feature>
<comment type="subcellular location">
    <subcellularLocation>
        <location evidence="1">Endoplasmic reticulum membrane</location>
        <topology evidence="1">Peripheral membrane protein</topology>
    </subcellularLocation>
</comment>
<protein>
    <recommendedName>
        <fullName evidence="4">UBX domain-containing protein 2</fullName>
    </recommendedName>
</protein>
<accession>A0A9P8QRH9</accession>
<comment type="function">
    <text evidence="5">Involved in endoplasmic reticulum-associated protein degradation (ERAD). Acts as a platform to recruit both UBQLN1 and VCP to the ER during ERAD.</text>
</comment>
<evidence type="ECO:0000256" key="2">
    <source>
        <dbReference type="ARBA" id="ARBA00023230"/>
    </source>
</evidence>
<dbReference type="OrthoDB" id="2445133at2759"/>
<comment type="caution">
    <text evidence="8">The sequence shown here is derived from an EMBL/GenBank/DDBJ whole genome shotgun (WGS) entry which is preliminary data.</text>
</comment>
<dbReference type="InterPro" id="IPR001012">
    <property type="entry name" value="UBX_dom"/>
</dbReference>
<dbReference type="CDD" id="cd01767">
    <property type="entry name" value="UBX"/>
    <property type="match status" value="1"/>
</dbReference>
<dbReference type="SUPFAM" id="SSF54236">
    <property type="entry name" value="Ubiquitin-like"/>
    <property type="match status" value="1"/>
</dbReference>
<dbReference type="EMBL" id="JAIWOZ010000003">
    <property type="protein sequence ID" value="KAH6607292.1"/>
    <property type="molecule type" value="Genomic_DNA"/>
</dbReference>
<evidence type="ECO:0000256" key="1">
    <source>
        <dbReference type="ARBA" id="ARBA00004406"/>
    </source>
</evidence>
<evidence type="ECO:0000256" key="3">
    <source>
        <dbReference type="ARBA" id="ARBA00038812"/>
    </source>
</evidence>
<feature type="compositionally biased region" description="Low complexity" evidence="6">
    <location>
        <begin position="174"/>
        <end position="194"/>
    </location>
</feature>
<dbReference type="GO" id="GO:0006986">
    <property type="term" value="P:response to unfolded protein"/>
    <property type="evidence" value="ECO:0007669"/>
    <property type="project" value="UniProtKB-KW"/>
</dbReference>
<name>A0A9P8QRH9_9HYPO</name>
<dbReference type="Proteomes" id="UP000827724">
    <property type="component" value="Unassembled WGS sequence"/>
</dbReference>
<feature type="compositionally biased region" description="Basic and acidic residues" evidence="6">
    <location>
        <begin position="439"/>
        <end position="453"/>
    </location>
</feature>
<organism evidence="8 9">
    <name type="scientific">Trichoderma cornu-damae</name>
    <dbReference type="NCBI Taxonomy" id="654480"/>
    <lineage>
        <taxon>Eukaryota</taxon>
        <taxon>Fungi</taxon>
        <taxon>Dikarya</taxon>
        <taxon>Ascomycota</taxon>
        <taxon>Pezizomycotina</taxon>
        <taxon>Sordariomycetes</taxon>
        <taxon>Hypocreomycetidae</taxon>
        <taxon>Hypocreales</taxon>
        <taxon>Hypocreaceae</taxon>
        <taxon>Trichoderma</taxon>
    </lineage>
</organism>
<feature type="compositionally biased region" description="Basic and acidic residues" evidence="6">
    <location>
        <begin position="244"/>
        <end position="290"/>
    </location>
</feature>
<dbReference type="GO" id="GO:0036503">
    <property type="term" value="P:ERAD pathway"/>
    <property type="evidence" value="ECO:0007669"/>
    <property type="project" value="TreeGrafter"/>
</dbReference>
<sequence length="502" mass="54556">MFYRGTLQEGISTAVGQQKLVLCFVTNDNDESQTWEHEYLQDSSLSKLMETQAVALRLMAGSEEAGYLSQIFPLPKTPTVVVMKHGELKEYIAAGTGKDDFLRRILVAFNAAPPAPAPPSSSPPSTASSPSSSPTRPSAPVPAPVPPVAPAAAAVAAPATTTSRLPSPPPSSQTPPSQAQAQAQPPASAQAAAQSEIVGRILAERAAKLRAQKEEAERRAKEERAKAQEKAKAGADPGGSRIHRQAEELKKKRQAEQEERRRILKRIEDDRQERRMRASEKEQQRIERSQRAGHAAASPLDAQQATKLPSTTVLSEMASIQVRLFDGSTIRYRFKTASPLREVRRWVDENGGESKTPYTFKQVLTPLPNKNIDVTEEGKALGELGLAPSSTLVLIPVQKYSSAYGGAGRRESVLSRFVALVLGFLSWLLSLVGLAGGEQREAAGGERRRERPWGPDATARAASEESGRRVRGLQSLADAQRDHQLYNGNSLNFEPRPDDDET</sequence>
<evidence type="ECO:0000256" key="5">
    <source>
        <dbReference type="ARBA" id="ARBA00046062"/>
    </source>
</evidence>
<keyword evidence="9" id="KW-1185">Reference proteome</keyword>
<reference evidence="8" key="1">
    <citation type="submission" date="2021-08" db="EMBL/GenBank/DDBJ databases">
        <title>Chromosome-Level Trichoderma cornu-damae using Hi-C Data.</title>
        <authorList>
            <person name="Kim C.S."/>
        </authorList>
    </citation>
    <scope>NUCLEOTIDE SEQUENCE</scope>
    <source>
        <strain evidence="8">KA19-0412C</strain>
    </source>
</reference>
<feature type="compositionally biased region" description="Low complexity" evidence="6">
    <location>
        <begin position="123"/>
        <end position="136"/>
    </location>
</feature>
<comment type="subunit">
    <text evidence="3">Directly interacts with VCP. Interacts with UBQLN1. Forms a complex with VCP and UBQLN1.</text>
</comment>
<dbReference type="Pfam" id="PF23187">
    <property type="entry name" value="UBX7_N"/>
    <property type="match status" value="1"/>
</dbReference>
<dbReference type="Pfam" id="PF00789">
    <property type="entry name" value="UBX"/>
    <property type="match status" value="1"/>
</dbReference>
<feature type="compositionally biased region" description="Low complexity" evidence="6">
    <location>
        <begin position="150"/>
        <end position="165"/>
    </location>
</feature>